<dbReference type="GeneID" id="20252257"/>
<dbReference type="PROSITE" id="PS50297">
    <property type="entry name" value="ANK_REP_REGION"/>
    <property type="match status" value="2"/>
</dbReference>
<dbReference type="Gene3D" id="1.25.40.20">
    <property type="entry name" value="Ankyrin repeat-containing domain"/>
    <property type="match status" value="3"/>
</dbReference>
<dbReference type="InterPro" id="IPR050776">
    <property type="entry name" value="Ank_Repeat/CDKN_Inhibitor"/>
</dbReference>
<dbReference type="STRING" id="225164.V3ZFQ5"/>
<evidence type="ECO:0000313" key="4">
    <source>
        <dbReference type="EMBL" id="ESO90003.1"/>
    </source>
</evidence>
<dbReference type="CTD" id="20252257"/>
<sequence>DVLEMLHCRGANVNATANSGETGLHIAVKNSSIDSVEYLLCIPWIDINYPDKLGQTPLIIAAFKGRVKCVELLLSSNCDITAQDSQGQSALHRALEPYDNTLGKNNAYLCVQLLTNANCDINLCDNIGYTPLHIA</sequence>
<dbReference type="OrthoDB" id="6283900at2759"/>
<evidence type="ECO:0000256" key="3">
    <source>
        <dbReference type="PROSITE-ProRule" id="PRU00023"/>
    </source>
</evidence>
<reference evidence="4 5" key="1">
    <citation type="journal article" date="2013" name="Nature">
        <title>Insights into bilaterian evolution from three spiralian genomes.</title>
        <authorList>
            <person name="Simakov O."/>
            <person name="Marletaz F."/>
            <person name="Cho S.J."/>
            <person name="Edsinger-Gonzales E."/>
            <person name="Havlak P."/>
            <person name="Hellsten U."/>
            <person name="Kuo D.H."/>
            <person name="Larsson T."/>
            <person name="Lv J."/>
            <person name="Arendt D."/>
            <person name="Savage R."/>
            <person name="Osoegawa K."/>
            <person name="de Jong P."/>
            <person name="Grimwood J."/>
            <person name="Chapman J.A."/>
            <person name="Shapiro H."/>
            <person name="Aerts A."/>
            <person name="Otillar R.P."/>
            <person name="Terry A.Y."/>
            <person name="Boore J.L."/>
            <person name="Grigoriev I.V."/>
            <person name="Lindberg D.R."/>
            <person name="Seaver E.C."/>
            <person name="Weisblat D.A."/>
            <person name="Putnam N.H."/>
            <person name="Rokhsar D.S."/>
        </authorList>
    </citation>
    <scope>NUCLEOTIDE SEQUENCE [LARGE SCALE GENOMIC DNA]</scope>
</reference>
<dbReference type="EMBL" id="KB202518">
    <property type="protein sequence ID" value="ESO90003.1"/>
    <property type="molecule type" value="Genomic_DNA"/>
</dbReference>
<dbReference type="PROSITE" id="PS50088">
    <property type="entry name" value="ANK_REPEAT"/>
    <property type="match status" value="2"/>
</dbReference>
<organism evidence="4 5">
    <name type="scientific">Lottia gigantea</name>
    <name type="common">Giant owl limpet</name>
    <dbReference type="NCBI Taxonomy" id="225164"/>
    <lineage>
        <taxon>Eukaryota</taxon>
        <taxon>Metazoa</taxon>
        <taxon>Spiralia</taxon>
        <taxon>Lophotrochozoa</taxon>
        <taxon>Mollusca</taxon>
        <taxon>Gastropoda</taxon>
        <taxon>Patellogastropoda</taxon>
        <taxon>Lottioidea</taxon>
        <taxon>Lottiidae</taxon>
        <taxon>Lottia</taxon>
    </lineage>
</organism>
<evidence type="ECO:0000313" key="5">
    <source>
        <dbReference type="Proteomes" id="UP000030746"/>
    </source>
</evidence>
<proteinExistence type="predicted"/>
<dbReference type="RefSeq" id="XP_009059309.1">
    <property type="nucleotide sequence ID" value="XM_009061061.1"/>
</dbReference>
<dbReference type="InterPro" id="IPR002110">
    <property type="entry name" value="Ankyrin_rpt"/>
</dbReference>
<dbReference type="PANTHER" id="PTHR24201">
    <property type="entry name" value="ANK_REP_REGION DOMAIN-CONTAINING PROTEIN"/>
    <property type="match status" value="1"/>
</dbReference>
<dbReference type="Pfam" id="PF12796">
    <property type="entry name" value="Ank_2"/>
    <property type="match status" value="1"/>
</dbReference>
<feature type="repeat" description="ANK" evidence="3">
    <location>
        <begin position="53"/>
        <end position="85"/>
    </location>
</feature>
<protein>
    <submittedName>
        <fullName evidence="4">Uncharacterized protein</fullName>
    </submittedName>
</protein>
<feature type="non-terminal residue" evidence="4">
    <location>
        <position position="1"/>
    </location>
</feature>
<feature type="non-terminal residue" evidence="4">
    <location>
        <position position="135"/>
    </location>
</feature>
<keyword evidence="1" id="KW-0677">Repeat</keyword>
<dbReference type="HOGENOM" id="CLU_000134_18_9_1"/>
<dbReference type="AlphaFoldDB" id="V3ZFQ5"/>
<accession>V3ZFQ5</accession>
<evidence type="ECO:0000256" key="1">
    <source>
        <dbReference type="ARBA" id="ARBA00022737"/>
    </source>
</evidence>
<keyword evidence="2 3" id="KW-0040">ANK repeat</keyword>
<evidence type="ECO:0000256" key="2">
    <source>
        <dbReference type="ARBA" id="ARBA00023043"/>
    </source>
</evidence>
<dbReference type="Proteomes" id="UP000030746">
    <property type="component" value="Unassembled WGS sequence"/>
</dbReference>
<dbReference type="SUPFAM" id="SSF48403">
    <property type="entry name" value="Ankyrin repeat"/>
    <property type="match status" value="1"/>
</dbReference>
<dbReference type="SMART" id="SM00248">
    <property type="entry name" value="ANK"/>
    <property type="match status" value="3"/>
</dbReference>
<name>V3ZFQ5_LOTGI</name>
<dbReference type="InterPro" id="IPR036770">
    <property type="entry name" value="Ankyrin_rpt-contain_sf"/>
</dbReference>
<gene>
    <name evidence="4" type="ORF">LOTGIDRAFT_77052</name>
</gene>
<feature type="repeat" description="ANK" evidence="3">
    <location>
        <begin position="19"/>
        <end position="40"/>
    </location>
</feature>
<keyword evidence="5" id="KW-1185">Reference proteome</keyword>
<dbReference type="KEGG" id="lgi:LOTGIDRAFT_77052"/>